<dbReference type="PANTHER" id="PTHR43095">
    <property type="entry name" value="SUGAR KINASE"/>
    <property type="match status" value="1"/>
</dbReference>
<comment type="catalytic activity">
    <reaction evidence="6 7">
        <text>D-xylulose + ATP = D-xylulose 5-phosphate + ADP + H(+)</text>
        <dbReference type="Rhea" id="RHEA:10964"/>
        <dbReference type="ChEBI" id="CHEBI:15378"/>
        <dbReference type="ChEBI" id="CHEBI:17140"/>
        <dbReference type="ChEBI" id="CHEBI:30616"/>
        <dbReference type="ChEBI" id="CHEBI:57737"/>
        <dbReference type="ChEBI" id="CHEBI:456216"/>
        <dbReference type="EC" id="2.7.1.17"/>
    </reaction>
</comment>
<dbReference type="SUPFAM" id="SSF53067">
    <property type="entry name" value="Actin-like ATPase domain"/>
    <property type="match status" value="2"/>
</dbReference>
<dbReference type="GO" id="GO:0004856">
    <property type="term" value="F:D-xylulokinase activity"/>
    <property type="evidence" value="ECO:0007669"/>
    <property type="project" value="UniProtKB-UniRule"/>
</dbReference>
<evidence type="ECO:0000256" key="7">
    <source>
        <dbReference type="RuleBase" id="RU364073"/>
    </source>
</evidence>
<keyword evidence="3 6" id="KW-0547">Nucleotide-binding</keyword>
<organism evidence="10 11">
    <name type="scientific">Phycisphaera mikurensis (strain NBRC 102666 / KCTC 22515 / FYK2301M01)</name>
    <dbReference type="NCBI Taxonomy" id="1142394"/>
    <lineage>
        <taxon>Bacteria</taxon>
        <taxon>Pseudomonadati</taxon>
        <taxon>Planctomycetota</taxon>
        <taxon>Phycisphaerae</taxon>
        <taxon>Phycisphaerales</taxon>
        <taxon>Phycisphaeraceae</taxon>
        <taxon>Phycisphaera</taxon>
    </lineage>
</organism>
<dbReference type="EMBL" id="AP012338">
    <property type="protein sequence ID" value="BAM05032.1"/>
    <property type="molecule type" value="Genomic_DNA"/>
</dbReference>
<dbReference type="EC" id="2.7.1.17" evidence="6 7"/>
<dbReference type="InterPro" id="IPR000577">
    <property type="entry name" value="Carb_kinase_FGGY"/>
</dbReference>
<dbReference type="InterPro" id="IPR018484">
    <property type="entry name" value="FGGY_N"/>
</dbReference>
<evidence type="ECO:0000256" key="5">
    <source>
        <dbReference type="ARBA" id="ARBA00022840"/>
    </source>
</evidence>
<gene>
    <name evidence="6 7 10" type="primary">xylB</name>
    <name evidence="10" type="ordered locus">PSMK_28730</name>
</gene>
<reference evidence="10 11" key="1">
    <citation type="submission" date="2012-02" db="EMBL/GenBank/DDBJ databases">
        <title>Complete genome sequence of Phycisphaera mikurensis NBRC 102666.</title>
        <authorList>
            <person name="Ankai A."/>
            <person name="Hosoyama A."/>
            <person name="Terui Y."/>
            <person name="Sekine M."/>
            <person name="Fukai R."/>
            <person name="Kato Y."/>
            <person name="Nakamura S."/>
            <person name="Yamada-Narita S."/>
            <person name="Kawakoshi A."/>
            <person name="Fukunaga Y."/>
            <person name="Yamazaki S."/>
            <person name="Fujita N."/>
        </authorList>
    </citation>
    <scope>NUCLEOTIDE SEQUENCE [LARGE SCALE GENOMIC DNA]</scope>
    <source>
        <strain evidence="11">NBRC 102666 / KCTC 22515 / FYK2301M01</strain>
    </source>
</reference>
<evidence type="ECO:0000259" key="9">
    <source>
        <dbReference type="Pfam" id="PF02782"/>
    </source>
</evidence>
<proteinExistence type="inferred from homology"/>
<dbReference type="KEGG" id="phm:PSMK_28730"/>
<dbReference type="PATRIC" id="fig|1142394.8.peg.2971"/>
<feature type="domain" description="Carbohydrate kinase FGGY C-terminal" evidence="9">
    <location>
        <begin position="266"/>
        <end position="454"/>
    </location>
</feature>
<keyword evidence="6 7" id="KW-0119">Carbohydrate metabolism</keyword>
<evidence type="ECO:0000256" key="4">
    <source>
        <dbReference type="ARBA" id="ARBA00022777"/>
    </source>
</evidence>
<dbReference type="InterPro" id="IPR050406">
    <property type="entry name" value="FGGY_Carb_Kinase"/>
</dbReference>
<feature type="domain" description="Carbohydrate kinase FGGY N-terminal" evidence="8">
    <location>
        <begin position="4"/>
        <end position="256"/>
    </location>
</feature>
<dbReference type="GO" id="GO:0005998">
    <property type="term" value="P:xylulose catabolic process"/>
    <property type="evidence" value="ECO:0007669"/>
    <property type="project" value="UniProtKB-UniRule"/>
</dbReference>
<dbReference type="HAMAP" id="MF_02220">
    <property type="entry name" value="XylB"/>
    <property type="match status" value="1"/>
</dbReference>
<feature type="binding site" evidence="6">
    <location>
        <begin position="80"/>
        <end position="81"/>
    </location>
    <ligand>
        <name>substrate</name>
    </ligand>
</feature>
<keyword evidence="11" id="KW-1185">Reference proteome</keyword>
<dbReference type="PIRSF" id="PIRSF000538">
    <property type="entry name" value="GlpK"/>
    <property type="match status" value="1"/>
</dbReference>
<protein>
    <recommendedName>
        <fullName evidence="6 7">Xylulose kinase</fullName>
        <shortName evidence="6 7">Xylulokinase</shortName>
        <ecNumber evidence="6 7">2.7.1.17</ecNumber>
    </recommendedName>
</protein>
<evidence type="ECO:0000313" key="11">
    <source>
        <dbReference type="Proteomes" id="UP000007881"/>
    </source>
</evidence>
<keyword evidence="2 6" id="KW-0808">Transferase</keyword>
<dbReference type="Proteomes" id="UP000007881">
    <property type="component" value="Chromosome"/>
</dbReference>
<comment type="similarity">
    <text evidence="1 6 7">Belongs to the FGGY kinase family.</text>
</comment>
<dbReference type="CDD" id="cd07808">
    <property type="entry name" value="ASKHA_NBD_FGGY_EcXK-like"/>
    <property type="match status" value="1"/>
</dbReference>
<dbReference type="Pfam" id="PF00370">
    <property type="entry name" value="FGGY_N"/>
    <property type="match status" value="1"/>
</dbReference>
<dbReference type="GO" id="GO:0005524">
    <property type="term" value="F:ATP binding"/>
    <property type="evidence" value="ECO:0007669"/>
    <property type="project" value="UniProtKB-UniRule"/>
</dbReference>
<dbReference type="eggNOG" id="COG1070">
    <property type="taxonomic scope" value="Bacteria"/>
</dbReference>
<dbReference type="PANTHER" id="PTHR43095:SF5">
    <property type="entry name" value="XYLULOSE KINASE"/>
    <property type="match status" value="1"/>
</dbReference>
<sequence length="514" mass="53815">MPLLGLDIGTSGTKALLIDEDGRVLAGATARHTVQRPAPGHSEQDAAKWWTAVGRATRAVMSEAELGKDDVKAIGLSGQMHGAVFLGDKKKGARGADLVPLRPAILWNDQRAVPQCGDVVDAAGGRKKLIARTGSPALPGFQAPKALWVREHEPDVWGATKKLLLPKDYVRYRLTHELAAEPSDASGTGLYHVKKRRWHRKLIQKLGLDPDLLPVCADDSHSPTGGLTAGAARSLGIASGTPVVGGAGDQAAGAIGMGIVRAGLASATLGTSGVVFAHADRFEAEPGGRLHTMCHAVEGAWCVFGCMLSAAGSLAWWNEAVAEGTEVGDLVKEAEKAGASATDGLYFLPYLTGERCPHPDPDARGCFLGLNPSHGRGAMTRALLEGVGYGMAVQVKLLREQLKLPVDRLRMAGGGSRSGLWRQVLADAADAPTVLTNAAADAPAYGVALLAGVGAGVWSSVQEATAGIEESTRQEPDEAATKRHACRMAQHDRLYAALRPEFPRLAARSENAAA</sequence>
<dbReference type="NCBIfam" id="TIGR01312">
    <property type="entry name" value="XylB"/>
    <property type="match status" value="1"/>
</dbReference>
<dbReference type="OrthoDB" id="9805576at2"/>
<keyword evidence="5 6" id="KW-0067">ATP-binding</keyword>
<evidence type="ECO:0000259" key="8">
    <source>
        <dbReference type="Pfam" id="PF00370"/>
    </source>
</evidence>
<accession>I0IIE4</accession>
<name>I0IIE4_PHYMF</name>
<evidence type="ECO:0000256" key="1">
    <source>
        <dbReference type="ARBA" id="ARBA00009156"/>
    </source>
</evidence>
<dbReference type="InterPro" id="IPR043129">
    <property type="entry name" value="ATPase_NBD"/>
</dbReference>
<dbReference type="GO" id="GO:0042732">
    <property type="term" value="P:D-xylose metabolic process"/>
    <property type="evidence" value="ECO:0007669"/>
    <property type="project" value="UniProtKB-KW"/>
</dbReference>
<evidence type="ECO:0000256" key="3">
    <source>
        <dbReference type="ARBA" id="ARBA00022741"/>
    </source>
</evidence>
<dbReference type="InterPro" id="IPR018485">
    <property type="entry name" value="FGGY_C"/>
</dbReference>
<dbReference type="AlphaFoldDB" id="I0IIE4"/>
<keyword evidence="6 7" id="KW-0859">Xylose metabolism</keyword>
<feature type="active site" description="Proton acceptor" evidence="6">
    <location>
        <position position="249"/>
    </location>
</feature>
<comment type="function">
    <text evidence="6">Catalyzes the phosphorylation of D-xylulose to D-xylulose 5-phosphate.</text>
</comment>
<dbReference type="Gene3D" id="3.30.420.40">
    <property type="match status" value="2"/>
</dbReference>
<dbReference type="STRING" id="1142394.PSMK_28730"/>
<evidence type="ECO:0000256" key="2">
    <source>
        <dbReference type="ARBA" id="ARBA00022679"/>
    </source>
</evidence>
<evidence type="ECO:0000313" key="10">
    <source>
        <dbReference type="EMBL" id="BAM05032.1"/>
    </source>
</evidence>
<dbReference type="InterPro" id="IPR006000">
    <property type="entry name" value="Xylulokinase"/>
</dbReference>
<dbReference type="Pfam" id="PF02782">
    <property type="entry name" value="FGGY_C"/>
    <property type="match status" value="1"/>
</dbReference>
<feature type="site" description="Important for activity" evidence="6">
    <location>
        <position position="7"/>
    </location>
</feature>
<dbReference type="RefSeq" id="WP_014438242.1">
    <property type="nucleotide sequence ID" value="NC_017080.1"/>
</dbReference>
<dbReference type="HOGENOM" id="CLU_009281_3_0_0"/>
<keyword evidence="4 6" id="KW-0418">Kinase</keyword>
<evidence type="ECO:0000256" key="6">
    <source>
        <dbReference type="HAMAP-Rule" id="MF_02220"/>
    </source>
</evidence>